<protein>
    <recommendedName>
        <fullName evidence="3">ATPase</fullName>
    </recommendedName>
</protein>
<name>A0A512SZF3_9MICO</name>
<dbReference type="Proteomes" id="UP000321793">
    <property type="component" value="Unassembled WGS sequence"/>
</dbReference>
<dbReference type="OrthoDB" id="3779617at2"/>
<dbReference type="AlphaFoldDB" id="A0A512SZF3"/>
<dbReference type="SUPFAM" id="SSF55961">
    <property type="entry name" value="Bet v1-like"/>
    <property type="match status" value="1"/>
</dbReference>
<evidence type="ECO:0008006" key="3">
    <source>
        <dbReference type="Google" id="ProtNLM"/>
    </source>
</evidence>
<dbReference type="Gene3D" id="3.30.530.20">
    <property type="match status" value="1"/>
</dbReference>
<dbReference type="Pfam" id="PF10604">
    <property type="entry name" value="Polyketide_cyc2"/>
    <property type="match status" value="1"/>
</dbReference>
<dbReference type="InterPro" id="IPR019587">
    <property type="entry name" value="Polyketide_cyclase/dehydratase"/>
</dbReference>
<dbReference type="RefSeq" id="WP_147063494.1">
    <property type="nucleotide sequence ID" value="NZ_BAABDN010000001.1"/>
</dbReference>
<proteinExistence type="predicted"/>
<organism evidence="1 2">
    <name type="scientific">Knoellia locipacati</name>
    <dbReference type="NCBI Taxonomy" id="882824"/>
    <lineage>
        <taxon>Bacteria</taxon>
        <taxon>Bacillati</taxon>
        <taxon>Actinomycetota</taxon>
        <taxon>Actinomycetes</taxon>
        <taxon>Micrococcales</taxon>
        <taxon>Intrasporangiaceae</taxon>
        <taxon>Knoellia</taxon>
    </lineage>
</organism>
<gene>
    <name evidence="1" type="ORF">KLO01_13780</name>
</gene>
<evidence type="ECO:0000313" key="2">
    <source>
        <dbReference type="Proteomes" id="UP000321793"/>
    </source>
</evidence>
<evidence type="ECO:0000313" key="1">
    <source>
        <dbReference type="EMBL" id="GEQ13331.1"/>
    </source>
</evidence>
<sequence length="155" mass="17427">MGVVEFDLERIIHAPVADVFARLADIEGHNAWMPKRGSILHRTEQTSPGPPAKGTTYVDRTMAGSMPGEISEFEPPTTLVYHWWDKTAAGKVKAEGWPGYRLEAKGDHTTLVHHHVRLETHGLYHLATPVMHWMASRERTATLDALETSFGHHHH</sequence>
<keyword evidence="2" id="KW-1185">Reference proteome</keyword>
<accession>A0A512SZF3</accession>
<comment type="caution">
    <text evidence="1">The sequence shown here is derived from an EMBL/GenBank/DDBJ whole genome shotgun (WGS) entry which is preliminary data.</text>
</comment>
<dbReference type="EMBL" id="BKBA01000004">
    <property type="protein sequence ID" value="GEQ13331.1"/>
    <property type="molecule type" value="Genomic_DNA"/>
</dbReference>
<reference evidence="1 2" key="1">
    <citation type="submission" date="2019-07" db="EMBL/GenBank/DDBJ databases">
        <title>Whole genome shotgun sequence of Knoellia locipacati NBRC 109775.</title>
        <authorList>
            <person name="Hosoyama A."/>
            <person name="Uohara A."/>
            <person name="Ohji S."/>
            <person name="Ichikawa N."/>
        </authorList>
    </citation>
    <scope>NUCLEOTIDE SEQUENCE [LARGE SCALE GENOMIC DNA]</scope>
    <source>
        <strain evidence="1 2">NBRC 109775</strain>
    </source>
</reference>
<dbReference type="InterPro" id="IPR023393">
    <property type="entry name" value="START-like_dom_sf"/>
</dbReference>